<name>A0A238BU86_9BILA</name>
<dbReference type="AlphaFoldDB" id="A0A238BU86"/>
<evidence type="ECO:0000313" key="1">
    <source>
        <dbReference type="EMBL" id="OZC08897.1"/>
    </source>
</evidence>
<proteinExistence type="predicted"/>
<dbReference type="Proteomes" id="UP000242913">
    <property type="component" value="Unassembled WGS sequence"/>
</dbReference>
<reference evidence="1 2" key="1">
    <citation type="submission" date="2015-12" db="EMBL/GenBank/DDBJ databases">
        <title>Draft genome of the nematode, Onchocerca flexuosa.</title>
        <authorList>
            <person name="Mitreva M."/>
        </authorList>
    </citation>
    <scope>NUCLEOTIDE SEQUENCE [LARGE SCALE GENOMIC DNA]</scope>
    <source>
        <strain evidence="1">Red Deer</strain>
    </source>
</reference>
<sequence length="87" mass="9816">MEVNVNDLVLQLLSVGQPNTVWIWNNLADNKISLVSLLINKACDIFMVQPSLIEIDPPVRICGGQYGDVLRIFSRREELKDTPSYSV</sequence>
<gene>
    <name evidence="1" type="ORF">X798_04129</name>
</gene>
<keyword evidence="2" id="KW-1185">Reference proteome</keyword>
<accession>A0A238BU86</accession>
<protein>
    <submittedName>
        <fullName evidence="1">Uncharacterized protein</fullName>
    </submittedName>
</protein>
<dbReference type="OrthoDB" id="1930084at2759"/>
<dbReference type="Gene3D" id="3.60.21.10">
    <property type="match status" value="1"/>
</dbReference>
<organism evidence="1 2">
    <name type="scientific">Onchocerca flexuosa</name>
    <dbReference type="NCBI Taxonomy" id="387005"/>
    <lineage>
        <taxon>Eukaryota</taxon>
        <taxon>Metazoa</taxon>
        <taxon>Ecdysozoa</taxon>
        <taxon>Nematoda</taxon>
        <taxon>Chromadorea</taxon>
        <taxon>Rhabditida</taxon>
        <taxon>Spirurina</taxon>
        <taxon>Spiruromorpha</taxon>
        <taxon>Filarioidea</taxon>
        <taxon>Onchocercidae</taxon>
        <taxon>Onchocerca</taxon>
    </lineage>
</organism>
<dbReference type="EMBL" id="KZ270001">
    <property type="protein sequence ID" value="OZC08897.1"/>
    <property type="molecule type" value="Genomic_DNA"/>
</dbReference>
<dbReference type="InterPro" id="IPR029052">
    <property type="entry name" value="Metallo-depent_PP-like"/>
</dbReference>
<evidence type="ECO:0000313" key="2">
    <source>
        <dbReference type="Proteomes" id="UP000242913"/>
    </source>
</evidence>